<gene>
    <name evidence="3" type="ORF">SDC9_13348</name>
</gene>
<evidence type="ECO:0000256" key="1">
    <source>
        <dbReference type="SAM" id="Phobius"/>
    </source>
</evidence>
<organism evidence="3">
    <name type="scientific">bioreactor metagenome</name>
    <dbReference type="NCBI Taxonomy" id="1076179"/>
    <lineage>
        <taxon>unclassified sequences</taxon>
        <taxon>metagenomes</taxon>
        <taxon>ecological metagenomes</taxon>
    </lineage>
</organism>
<name>A0A644TL59_9ZZZZ</name>
<dbReference type="AlphaFoldDB" id="A0A644TL59"/>
<evidence type="ECO:0000259" key="2">
    <source>
        <dbReference type="Pfam" id="PF07331"/>
    </source>
</evidence>
<protein>
    <recommendedName>
        <fullName evidence="2">DUF1468 domain-containing protein</fullName>
    </recommendedName>
</protein>
<proteinExistence type="predicted"/>
<feature type="domain" description="DUF1468" evidence="2">
    <location>
        <begin position="7"/>
        <end position="157"/>
    </location>
</feature>
<feature type="transmembrane region" description="Helical" evidence="1">
    <location>
        <begin position="133"/>
        <end position="152"/>
    </location>
</feature>
<feature type="transmembrane region" description="Helical" evidence="1">
    <location>
        <begin position="109"/>
        <end position="126"/>
    </location>
</feature>
<evidence type="ECO:0000313" key="3">
    <source>
        <dbReference type="EMBL" id="MPL67650.1"/>
    </source>
</evidence>
<feature type="transmembrane region" description="Helical" evidence="1">
    <location>
        <begin position="87"/>
        <end position="103"/>
    </location>
</feature>
<accession>A0A644TL59</accession>
<feature type="transmembrane region" description="Helical" evidence="1">
    <location>
        <begin position="7"/>
        <end position="26"/>
    </location>
</feature>
<dbReference type="Pfam" id="PF07331">
    <property type="entry name" value="TctB"/>
    <property type="match status" value="1"/>
</dbReference>
<keyword evidence="1" id="KW-0472">Membrane</keyword>
<keyword evidence="1" id="KW-1133">Transmembrane helix</keyword>
<sequence length="162" mass="18210">MGKIDVICGLITGAFSILFYIGTLSFPEMSIGINPRAYPMVIIVAAFGFSLLLIVQGALKMRREKRHVQVRRGETAARAKTLPRGKTAWYLLILAAAMLAYALTMEDLGYIIVTPPLAAMTMWFFGERKPLKILLVSILIAVVLYWVFRSAFRVPLPRSFIW</sequence>
<feature type="transmembrane region" description="Helical" evidence="1">
    <location>
        <begin position="38"/>
        <end position="59"/>
    </location>
</feature>
<comment type="caution">
    <text evidence="3">The sequence shown here is derived from an EMBL/GenBank/DDBJ whole genome shotgun (WGS) entry which is preliminary data.</text>
</comment>
<reference evidence="3" key="1">
    <citation type="submission" date="2019-08" db="EMBL/GenBank/DDBJ databases">
        <authorList>
            <person name="Kucharzyk K."/>
            <person name="Murdoch R.W."/>
            <person name="Higgins S."/>
            <person name="Loffler F."/>
        </authorList>
    </citation>
    <scope>NUCLEOTIDE SEQUENCE</scope>
</reference>
<dbReference type="InterPro" id="IPR009936">
    <property type="entry name" value="DUF1468"/>
</dbReference>
<dbReference type="EMBL" id="VSSQ01000038">
    <property type="protein sequence ID" value="MPL67650.1"/>
    <property type="molecule type" value="Genomic_DNA"/>
</dbReference>
<keyword evidence="1" id="KW-0812">Transmembrane</keyword>